<protein>
    <submittedName>
        <fullName evidence="9">Uncharacterized protein</fullName>
    </submittedName>
</protein>
<keyword evidence="5" id="KW-0547">Nucleotide-binding</keyword>
<keyword evidence="2" id="KW-0963">Cytoplasm</keyword>
<keyword evidence="4" id="KW-0677">Repeat</keyword>
<dbReference type="InterPro" id="IPR051261">
    <property type="entry name" value="NLR"/>
</dbReference>
<evidence type="ECO:0000256" key="1">
    <source>
        <dbReference type="ARBA" id="ARBA00004496"/>
    </source>
</evidence>
<reference evidence="9" key="4">
    <citation type="submission" date="2025-09" db="UniProtKB">
        <authorList>
            <consortium name="Ensembl"/>
        </authorList>
    </citation>
    <scope>IDENTIFICATION</scope>
</reference>
<dbReference type="AlphaFoldDB" id="A0AAX7VXG5"/>
<dbReference type="InterPro" id="IPR041075">
    <property type="entry name" value="NOD1/2_WH"/>
</dbReference>
<sequence length="254" mass="29554">MLTTEQRGELPKTLTDMYSYFLLVQTKRKKNKYHEGHKTSPQEQTEADKEVLLKLGKLAFQHLEKGNILFYQEHLEQCGLDVTEASVYSGVCTEIFKRECEIFKKAAYCFVHLSIQEFLAAVYLFYSFTHRKTEVLQDFLERDCEYKNSSPSMDVFLQRVMKKSLQSKNGHLDMFVSFLHGFSLESNQRLLGGLLGRTENSLKNVQIVMNNLNEMNSDEMSPDRSINIFHCLMEMKNLCPLGDPRVPQVKEQIR</sequence>
<evidence type="ECO:0000256" key="3">
    <source>
        <dbReference type="ARBA" id="ARBA00022614"/>
    </source>
</evidence>
<evidence type="ECO:0000256" key="6">
    <source>
        <dbReference type="ARBA" id="ARBA00022840"/>
    </source>
</evidence>
<evidence type="ECO:0000313" key="9">
    <source>
        <dbReference type="Ensembl" id="ENSACLP00000085927.1"/>
    </source>
</evidence>
<reference evidence="9 10" key="1">
    <citation type="submission" date="2018-05" db="EMBL/GenBank/DDBJ databases">
        <authorList>
            <person name="Datahose"/>
        </authorList>
    </citation>
    <scope>NUCLEOTIDE SEQUENCE</scope>
</reference>
<keyword evidence="10" id="KW-1185">Reference proteome</keyword>
<dbReference type="Pfam" id="PF17779">
    <property type="entry name" value="WHD_NOD2"/>
    <property type="match status" value="1"/>
</dbReference>
<evidence type="ECO:0000256" key="2">
    <source>
        <dbReference type="ARBA" id="ARBA00022490"/>
    </source>
</evidence>
<reference evidence="10" key="2">
    <citation type="submission" date="2023-03" db="EMBL/GenBank/DDBJ databases">
        <authorList>
            <consortium name="Wellcome Sanger Institute Data Sharing"/>
        </authorList>
    </citation>
    <scope>NUCLEOTIDE SEQUENCE [LARGE SCALE GENOMIC DNA]</scope>
</reference>
<feature type="domain" description="NACHT LRR and PYD" evidence="7">
    <location>
        <begin position="112"/>
        <end position="237"/>
    </location>
</feature>
<dbReference type="Ensembl" id="ENSACLT00000078365.1">
    <property type="protein sequence ID" value="ENSACLP00000085927.1"/>
    <property type="gene ID" value="ENSACLG00000039091.1"/>
</dbReference>
<evidence type="ECO:0000256" key="5">
    <source>
        <dbReference type="ARBA" id="ARBA00022741"/>
    </source>
</evidence>
<dbReference type="PANTHER" id="PTHR24106">
    <property type="entry name" value="NACHT, LRR AND CARD DOMAINS-CONTAINING"/>
    <property type="match status" value="1"/>
</dbReference>
<organism evidence="9 10">
    <name type="scientific">Astatotilapia calliptera</name>
    <name type="common">Eastern happy</name>
    <name type="synonym">Chromis callipterus</name>
    <dbReference type="NCBI Taxonomy" id="8154"/>
    <lineage>
        <taxon>Eukaryota</taxon>
        <taxon>Metazoa</taxon>
        <taxon>Chordata</taxon>
        <taxon>Craniata</taxon>
        <taxon>Vertebrata</taxon>
        <taxon>Euteleostomi</taxon>
        <taxon>Actinopterygii</taxon>
        <taxon>Neopterygii</taxon>
        <taxon>Teleostei</taxon>
        <taxon>Neoteleostei</taxon>
        <taxon>Acanthomorphata</taxon>
        <taxon>Ovalentaria</taxon>
        <taxon>Cichlomorphae</taxon>
        <taxon>Cichliformes</taxon>
        <taxon>Cichlidae</taxon>
        <taxon>African cichlids</taxon>
        <taxon>Pseudocrenilabrinae</taxon>
        <taxon>Haplochromini</taxon>
        <taxon>Astatotilapia</taxon>
    </lineage>
</organism>
<name>A0AAX7VXG5_ASTCA</name>
<dbReference type="Proteomes" id="UP000265100">
    <property type="component" value="Chromosome 1"/>
</dbReference>
<dbReference type="InterPro" id="IPR041267">
    <property type="entry name" value="NLRP_HD2"/>
</dbReference>
<evidence type="ECO:0000313" key="10">
    <source>
        <dbReference type="Proteomes" id="UP000265100"/>
    </source>
</evidence>
<evidence type="ECO:0000259" key="7">
    <source>
        <dbReference type="Pfam" id="PF17776"/>
    </source>
</evidence>
<dbReference type="GO" id="GO:0005524">
    <property type="term" value="F:ATP binding"/>
    <property type="evidence" value="ECO:0007669"/>
    <property type="project" value="UniProtKB-KW"/>
</dbReference>
<comment type="subcellular location">
    <subcellularLocation>
        <location evidence="1">Cytoplasm</location>
    </subcellularLocation>
</comment>
<feature type="domain" description="NOD1/2 winged helix" evidence="8">
    <location>
        <begin position="51"/>
        <end position="110"/>
    </location>
</feature>
<evidence type="ECO:0000259" key="8">
    <source>
        <dbReference type="Pfam" id="PF17779"/>
    </source>
</evidence>
<evidence type="ECO:0000256" key="4">
    <source>
        <dbReference type="ARBA" id="ARBA00022737"/>
    </source>
</evidence>
<keyword evidence="3" id="KW-0433">Leucine-rich repeat</keyword>
<dbReference type="GeneTree" id="ENSGT01070000253760"/>
<proteinExistence type="predicted"/>
<gene>
    <name evidence="9" type="primary">TBC1D15</name>
</gene>
<reference evidence="9" key="3">
    <citation type="submission" date="2025-08" db="UniProtKB">
        <authorList>
            <consortium name="Ensembl"/>
        </authorList>
    </citation>
    <scope>IDENTIFICATION</scope>
</reference>
<accession>A0AAX7VXG5</accession>
<dbReference type="Pfam" id="PF17776">
    <property type="entry name" value="NLRC4_HD2"/>
    <property type="match status" value="1"/>
</dbReference>
<dbReference type="GO" id="GO:0005737">
    <property type="term" value="C:cytoplasm"/>
    <property type="evidence" value="ECO:0007669"/>
    <property type="project" value="UniProtKB-SubCell"/>
</dbReference>
<keyword evidence="6" id="KW-0067">ATP-binding</keyword>